<sequence length="78" mass="8888">MDLFLKLTLVPQEPTCHRLRDIGAELSQLPSCLSGRIDSTNCVSSYDNLVMRDSGIKLLRQIQKDSSMTFTQTSYTYR</sequence>
<evidence type="ECO:0000313" key="2">
    <source>
        <dbReference type="Proteomes" id="UP001152320"/>
    </source>
</evidence>
<reference evidence="1" key="1">
    <citation type="submission" date="2021-10" db="EMBL/GenBank/DDBJ databases">
        <title>Tropical sea cucumber genome reveals ecological adaptation and Cuvierian tubules defense mechanism.</title>
        <authorList>
            <person name="Chen T."/>
        </authorList>
    </citation>
    <scope>NUCLEOTIDE SEQUENCE</scope>
    <source>
        <strain evidence="1">Nanhai2018</strain>
        <tissue evidence="1">Muscle</tissue>
    </source>
</reference>
<accession>A0A9Q0YF23</accession>
<proteinExistence type="predicted"/>
<dbReference type="AlphaFoldDB" id="A0A9Q0YF23"/>
<dbReference type="EMBL" id="JAIZAY010000021">
    <property type="protein sequence ID" value="KAJ8021553.1"/>
    <property type="molecule type" value="Genomic_DNA"/>
</dbReference>
<name>A0A9Q0YF23_HOLLE</name>
<protein>
    <submittedName>
        <fullName evidence="1">Uncharacterized protein</fullName>
    </submittedName>
</protein>
<keyword evidence="2" id="KW-1185">Reference proteome</keyword>
<organism evidence="1 2">
    <name type="scientific">Holothuria leucospilota</name>
    <name type="common">Black long sea cucumber</name>
    <name type="synonym">Mertensiothuria leucospilota</name>
    <dbReference type="NCBI Taxonomy" id="206669"/>
    <lineage>
        <taxon>Eukaryota</taxon>
        <taxon>Metazoa</taxon>
        <taxon>Echinodermata</taxon>
        <taxon>Eleutherozoa</taxon>
        <taxon>Echinozoa</taxon>
        <taxon>Holothuroidea</taxon>
        <taxon>Aspidochirotacea</taxon>
        <taxon>Aspidochirotida</taxon>
        <taxon>Holothuriidae</taxon>
        <taxon>Holothuria</taxon>
    </lineage>
</organism>
<dbReference type="Proteomes" id="UP001152320">
    <property type="component" value="Chromosome 21"/>
</dbReference>
<evidence type="ECO:0000313" key="1">
    <source>
        <dbReference type="EMBL" id="KAJ8021553.1"/>
    </source>
</evidence>
<comment type="caution">
    <text evidence="1">The sequence shown here is derived from an EMBL/GenBank/DDBJ whole genome shotgun (WGS) entry which is preliminary data.</text>
</comment>
<gene>
    <name evidence="1" type="ORF">HOLleu_38797</name>
</gene>